<accession>A0A1G4U7J9</accession>
<protein>
    <submittedName>
        <fullName evidence="1">Uncharacterized protein</fullName>
    </submittedName>
</protein>
<evidence type="ECO:0000313" key="2">
    <source>
        <dbReference type="Proteomes" id="UP000199542"/>
    </source>
</evidence>
<proteinExistence type="predicted"/>
<dbReference type="Proteomes" id="UP000199542">
    <property type="component" value="Unassembled WGS sequence"/>
</dbReference>
<name>A0A1G4U7J9_9HYPH</name>
<dbReference type="EMBL" id="FMTM01000018">
    <property type="protein sequence ID" value="SCW88945.1"/>
    <property type="molecule type" value="Genomic_DNA"/>
</dbReference>
<sequence>MHHVTITWENQNQIKKLIELIRENVGELSNKLHETRKRERLTQQDVDECVRLLTLSSMLLLELHQADSICEADVIPPATGAVQSYSWLALRYLAPRDSRADIGADPEQ</sequence>
<dbReference type="AlphaFoldDB" id="A0A1G4U7J9"/>
<gene>
    <name evidence="1" type="ORF">SAMN02927900_06173</name>
</gene>
<organism evidence="1 2">
    <name type="scientific">Rhizobium mongolense subsp. loessense</name>
    <dbReference type="NCBI Taxonomy" id="158890"/>
    <lineage>
        <taxon>Bacteria</taxon>
        <taxon>Pseudomonadati</taxon>
        <taxon>Pseudomonadota</taxon>
        <taxon>Alphaproteobacteria</taxon>
        <taxon>Hyphomicrobiales</taxon>
        <taxon>Rhizobiaceae</taxon>
        <taxon>Rhizobium/Agrobacterium group</taxon>
        <taxon>Rhizobium</taxon>
    </lineage>
</organism>
<evidence type="ECO:0000313" key="1">
    <source>
        <dbReference type="EMBL" id="SCW88945.1"/>
    </source>
</evidence>
<reference evidence="1 2" key="1">
    <citation type="submission" date="2016-10" db="EMBL/GenBank/DDBJ databases">
        <authorList>
            <person name="de Groot N.N."/>
        </authorList>
    </citation>
    <scope>NUCLEOTIDE SEQUENCE [LARGE SCALE GENOMIC DNA]</scope>
    <source>
        <strain evidence="1 2">CGMCC 1.3401</strain>
    </source>
</reference>